<name>A0A9P7K6W6_9AGAR</name>
<proteinExistence type="predicted"/>
<dbReference type="Proteomes" id="UP000775547">
    <property type="component" value="Unassembled WGS sequence"/>
</dbReference>
<sequence length="93" mass="10031">MHTGVSQGGAKEGMLPMKLNYLRAIKGGLFSLSGLIVEALLQPQHGRLKYTAAWALCELRALYTAEDVHAGAINNLIKTFCDVMVVIKASDEA</sequence>
<reference evidence="1" key="1">
    <citation type="submission" date="2020-07" db="EMBL/GenBank/DDBJ databases">
        <authorList>
            <person name="Nieuwenhuis M."/>
            <person name="Van De Peppel L.J.J."/>
        </authorList>
    </citation>
    <scope>NUCLEOTIDE SEQUENCE</scope>
    <source>
        <strain evidence="1">AP01</strain>
        <tissue evidence="1">Mycelium</tissue>
    </source>
</reference>
<comment type="caution">
    <text evidence="1">The sequence shown here is derived from an EMBL/GenBank/DDBJ whole genome shotgun (WGS) entry which is preliminary data.</text>
</comment>
<reference evidence="1" key="2">
    <citation type="submission" date="2021-10" db="EMBL/GenBank/DDBJ databases">
        <title>Phylogenomics reveals ancestral predisposition of the termite-cultivated fungus Termitomyces towards a domesticated lifestyle.</title>
        <authorList>
            <person name="Auxier B."/>
            <person name="Grum-Grzhimaylo A."/>
            <person name="Cardenas M.E."/>
            <person name="Lodge J.D."/>
            <person name="Laessoe T."/>
            <person name="Pedersen O."/>
            <person name="Smith M.E."/>
            <person name="Kuyper T.W."/>
            <person name="Franco-Molano E.A."/>
            <person name="Baroni T.J."/>
            <person name="Aanen D.K."/>
        </authorList>
    </citation>
    <scope>NUCLEOTIDE SEQUENCE</scope>
    <source>
        <strain evidence="1">AP01</strain>
        <tissue evidence="1">Mycelium</tissue>
    </source>
</reference>
<protein>
    <submittedName>
        <fullName evidence="1">Uncharacterized protein</fullName>
    </submittedName>
</protein>
<keyword evidence="2" id="KW-1185">Reference proteome</keyword>
<organism evidence="1 2">
    <name type="scientific">Asterophora parasitica</name>
    <dbReference type="NCBI Taxonomy" id="117018"/>
    <lineage>
        <taxon>Eukaryota</taxon>
        <taxon>Fungi</taxon>
        <taxon>Dikarya</taxon>
        <taxon>Basidiomycota</taxon>
        <taxon>Agaricomycotina</taxon>
        <taxon>Agaricomycetes</taxon>
        <taxon>Agaricomycetidae</taxon>
        <taxon>Agaricales</taxon>
        <taxon>Tricholomatineae</taxon>
        <taxon>Lyophyllaceae</taxon>
        <taxon>Asterophora</taxon>
    </lineage>
</organism>
<accession>A0A9P7K6W6</accession>
<evidence type="ECO:0000313" key="2">
    <source>
        <dbReference type="Proteomes" id="UP000775547"/>
    </source>
</evidence>
<feature type="non-terminal residue" evidence="1">
    <location>
        <position position="93"/>
    </location>
</feature>
<dbReference type="EMBL" id="JABCKV010002231">
    <property type="protein sequence ID" value="KAG5639328.1"/>
    <property type="molecule type" value="Genomic_DNA"/>
</dbReference>
<evidence type="ECO:0000313" key="1">
    <source>
        <dbReference type="EMBL" id="KAG5639328.1"/>
    </source>
</evidence>
<dbReference type="AlphaFoldDB" id="A0A9P7K6W6"/>
<gene>
    <name evidence="1" type="ORF">DXG03_003778</name>
</gene>